<keyword evidence="5" id="KW-0552">Olfaction</keyword>
<evidence type="ECO:0000313" key="11">
    <source>
        <dbReference type="EMBL" id="ALR72576.1"/>
    </source>
</evidence>
<evidence type="ECO:0000256" key="3">
    <source>
        <dbReference type="ARBA" id="ARBA00022606"/>
    </source>
</evidence>
<dbReference type="GO" id="GO:0005886">
    <property type="term" value="C:plasma membrane"/>
    <property type="evidence" value="ECO:0007669"/>
    <property type="project" value="UniProtKB-SubCell"/>
</dbReference>
<dbReference type="PANTHER" id="PTHR21137">
    <property type="entry name" value="ODORANT RECEPTOR"/>
    <property type="match status" value="1"/>
</dbReference>
<keyword evidence="3" id="KW-0716">Sensory transduction</keyword>
<proteinExistence type="evidence at transcript level"/>
<reference evidence="11" key="2">
    <citation type="submission" date="2015-08" db="EMBL/GenBank/DDBJ databases">
        <authorList>
            <person name="Babu N.S."/>
            <person name="Beckwith C.J."/>
            <person name="Beseler K.G."/>
            <person name="Brison A."/>
            <person name="Carone J.V."/>
            <person name="Caskin T.P."/>
            <person name="Diamond M."/>
            <person name="Durham M.E."/>
            <person name="Foxe J.M."/>
            <person name="Go M."/>
            <person name="Henderson B.A."/>
            <person name="Jones I.B."/>
            <person name="McGettigan J.A."/>
            <person name="Micheletti S.J."/>
            <person name="Nasrallah M.E."/>
            <person name="Ortiz D."/>
            <person name="Piller C.R."/>
            <person name="Privatt S.R."/>
            <person name="Schneider S.L."/>
            <person name="Sharp S."/>
            <person name="Smith T.C."/>
            <person name="Stanton J.D."/>
            <person name="Ullery H.E."/>
            <person name="Wilson R.J."/>
            <person name="Serrano M.G."/>
            <person name="Buck G."/>
            <person name="Lee V."/>
            <person name="Wang Y."/>
            <person name="Carvalho R."/>
            <person name="Voegtly L."/>
            <person name="Shi R."/>
            <person name="Duckworth R."/>
            <person name="Johnson A."/>
            <person name="Loviza R."/>
            <person name="Walstead R."/>
            <person name="Shah Z."/>
            <person name="Kiflezghi M."/>
            <person name="Wade K."/>
            <person name="Ball S.L."/>
            <person name="Bradley K.W."/>
            <person name="Asai D.J."/>
            <person name="Bowman C.A."/>
            <person name="Russell D.A."/>
            <person name="Pope W.H."/>
            <person name="Jacobs-Sera D."/>
            <person name="Hendrix R.W."/>
            <person name="Hatfull G.F."/>
        </authorList>
    </citation>
    <scope>NUCLEOTIDE SEQUENCE</scope>
</reference>
<protein>
    <submittedName>
        <fullName evidence="11">Odorant receptor OR33</fullName>
    </submittedName>
</protein>
<keyword evidence="4 10" id="KW-0812">Transmembrane</keyword>
<evidence type="ECO:0000256" key="9">
    <source>
        <dbReference type="ARBA" id="ARBA00023224"/>
    </source>
</evidence>
<reference evidence="11" key="1">
    <citation type="journal article" date="2015" name="BMC Genomics">
        <title>Candidate chemosensory genes identified in Colaphellus bowringi by antennal transcriptome analysis.</title>
        <authorList>
            <person name="Li X.M."/>
            <person name="Zhu X.Y."/>
            <person name="Wang Z.Q."/>
            <person name="Wang Y."/>
            <person name="He P."/>
            <person name="Chen G."/>
            <person name="Sun L."/>
            <person name="Deng D.G."/>
            <person name="Zhang Y.N."/>
        </authorList>
    </citation>
    <scope>NUCLEOTIDE SEQUENCE</scope>
</reference>
<evidence type="ECO:0000256" key="10">
    <source>
        <dbReference type="SAM" id="Phobius"/>
    </source>
</evidence>
<evidence type="ECO:0000256" key="6">
    <source>
        <dbReference type="ARBA" id="ARBA00022989"/>
    </source>
</evidence>
<dbReference type="AlphaFoldDB" id="A0A0S3J3H7"/>
<feature type="transmembrane region" description="Helical" evidence="10">
    <location>
        <begin position="85"/>
        <end position="106"/>
    </location>
</feature>
<keyword evidence="8 11" id="KW-0675">Receptor</keyword>
<keyword evidence="9" id="KW-0807">Transducer</keyword>
<organism evidence="11">
    <name type="scientific">Colaphellus bowringi</name>
    <dbReference type="NCBI Taxonomy" id="561076"/>
    <lineage>
        <taxon>Eukaryota</taxon>
        <taxon>Metazoa</taxon>
        <taxon>Ecdysozoa</taxon>
        <taxon>Arthropoda</taxon>
        <taxon>Hexapoda</taxon>
        <taxon>Insecta</taxon>
        <taxon>Pterygota</taxon>
        <taxon>Neoptera</taxon>
        <taxon>Endopterygota</taxon>
        <taxon>Coleoptera</taxon>
        <taxon>Polyphaga</taxon>
        <taxon>Cucujiformia</taxon>
        <taxon>Chrysomeloidea</taxon>
        <taxon>Chrysomelidae</taxon>
        <taxon>Chrysomelinae</taxon>
        <taxon>Chrysomelini</taxon>
        <taxon>Colaphellus</taxon>
    </lineage>
</organism>
<evidence type="ECO:0000256" key="7">
    <source>
        <dbReference type="ARBA" id="ARBA00023136"/>
    </source>
</evidence>
<dbReference type="EMBL" id="KT381570">
    <property type="protein sequence ID" value="ALR72576.1"/>
    <property type="molecule type" value="mRNA"/>
</dbReference>
<dbReference type="PANTHER" id="PTHR21137:SF35">
    <property type="entry name" value="ODORANT RECEPTOR 19A-RELATED"/>
    <property type="match status" value="1"/>
</dbReference>
<name>A0A0S3J3H7_9CUCU</name>
<dbReference type="GO" id="GO:0007165">
    <property type="term" value="P:signal transduction"/>
    <property type="evidence" value="ECO:0007669"/>
    <property type="project" value="UniProtKB-KW"/>
</dbReference>
<evidence type="ECO:0000256" key="4">
    <source>
        <dbReference type="ARBA" id="ARBA00022692"/>
    </source>
</evidence>
<dbReference type="GO" id="GO:0005549">
    <property type="term" value="F:odorant binding"/>
    <property type="evidence" value="ECO:0007669"/>
    <property type="project" value="InterPro"/>
</dbReference>
<dbReference type="InterPro" id="IPR004117">
    <property type="entry name" value="7tm6_olfct_rcpt"/>
</dbReference>
<evidence type="ECO:0000256" key="2">
    <source>
        <dbReference type="ARBA" id="ARBA00022475"/>
    </source>
</evidence>
<dbReference type="GO" id="GO:0004984">
    <property type="term" value="F:olfactory receptor activity"/>
    <property type="evidence" value="ECO:0007669"/>
    <property type="project" value="InterPro"/>
</dbReference>
<keyword evidence="6 10" id="KW-1133">Transmembrane helix</keyword>
<feature type="transmembrane region" description="Helical" evidence="10">
    <location>
        <begin position="58"/>
        <end position="79"/>
    </location>
</feature>
<dbReference type="Pfam" id="PF02949">
    <property type="entry name" value="7tm_6"/>
    <property type="match status" value="1"/>
</dbReference>
<evidence type="ECO:0000256" key="8">
    <source>
        <dbReference type="ARBA" id="ARBA00023170"/>
    </source>
</evidence>
<accession>A0A0S3J3H7</accession>
<keyword evidence="7 10" id="KW-0472">Membrane</keyword>
<evidence type="ECO:0000256" key="1">
    <source>
        <dbReference type="ARBA" id="ARBA00004651"/>
    </source>
</evidence>
<comment type="subcellular location">
    <subcellularLocation>
        <location evidence="1">Cell membrane</location>
        <topology evidence="1">Multi-pass membrane protein</topology>
    </subcellularLocation>
</comment>
<sequence length="185" mass="21103">MIAGFTTFIGLQCDILCDGIINMGKDRENELRVEEFIEHHKLILRFASTAGKVFSEIYFLHFISSTSTLCMTLFLLTLVDVNTSEFYYLVVYQSSVFSLLLVPCWFSSEMQRKSENLPNAIYSSPWIDASISLKKDIAYFICKTQEPIKFKALGVFLISVDTFMAVVRSSFSYYAVLNNLNVKGE</sequence>
<evidence type="ECO:0000256" key="5">
    <source>
        <dbReference type="ARBA" id="ARBA00022725"/>
    </source>
</evidence>
<keyword evidence="2" id="KW-1003">Cell membrane</keyword>